<reference evidence="2" key="1">
    <citation type="submission" date="2021-04" db="EMBL/GenBank/DDBJ databases">
        <title>First draft genome resource for Brassicaceae pathogens Fusarium oxysporum f. sp. raphani and Fusarium oxysporum f. sp. rapae.</title>
        <authorList>
            <person name="Asai S."/>
        </authorList>
    </citation>
    <scope>NUCLEOTIDE SEQUENCE</scope>
    <source>
        <strain evidence="2">Tf1208</strain>
    </source>
</reference>
<dbReference type="Proteomes" id="UP000694050">
    <property type="component" value="Unassembled WGS sequence"/>
</dbReference>
<name>A0A8J5NUM6_FUSOX</name>
<dbReference type="AlphaFoldDB" id="A0A8J5NUM6"/>
<keyword evidence="1" id="KW-0812">Transmembrane</keyword>
<accession>A0A8J5NUM6</accession>
<organism evidence="2 3">
    <name type="scientific">Fusarium oxysporum f. sp. rapae</name>
    <dbReference type="NCBI Taxonomy" id="485398"/>
    <lineage>
        <taxon>Eukaryota</taxon>
        <taxon>Fungi</taxon>
        <taxon>Dikarya</taxon>
        <taxon>Ascomycota</taxon>
        <taxon>Pezizomycotina</taxon>
        <taxon>Sordariomycetes</taxon>
        <taxon>Hypocreomycetidae</taxon>
        <taxon>Hypocreales</taxon>
        <taxon>Nectriaceae</taxon>
        <taxon>Fusarium</taxon>
        <taxon>Fusarium oxysporum species complex</taxon>
    </lineage>
</organism>
<protein>
    <submittedName>
        <fullName evidence="2">Uncharacterized protein</fullName>
    </submittedName>
</protein>
<comment type="caution">
    <text evidence="2">The sequence shown here is derived from an EMBL/GenBank/DDBJ whole genome shotgun (WGS) entry which is preliminary data.</text>
</comment>
<evidence type="ECO:0000313" key="2">
    <source>
        <dbReference type="EMBL" id="KAG7413611.1"/>
    </source>
</evidence>
<dbReference type="EMBL" id="JAELUQ010000005">
    <property type="protein sequence ID" value="KAG7413611.1"/>
    <property type="molecule type" value="Genomic_DNA"/>
</dbReference>
<gene>
    <name evidence="2" type="ORF">Forpe1208_v007155</name>
</gene>
<sequence length="143" mass="15524">MQDVIYNYFNGLKNEEATAQALEKAMFFANEALLTTAASLSQNPLIFYNSGTAAMKPKKDLAAVITVTTLIGLQVVALCALLWLILRAPTWTENLDADALAQIGGQLKEWGEPRLDLTQINGIVGVDETRHQAETSSVRLSTG</sequence>
<keyword evidence="1" id="KW-0472">Membrane</keyword>
<proteinExistence type="predicted"/>
<feature type="transmembrane region" description="Helical" evidence="1">
    <location>
        <begin position="61"/>
        <end position="86"/>
    </location>
</feature>
<evidence type="ECO:0000256" key="1">
    <source>
        <dbReference type="SAM" id="Phobius"/>
    </source>
</evidence>
<keyword evidence="1" id="KW-1133">Transmembrane helix</keyword>
<evidence type="ECO:0000313" key="3">
    <source>
        <dbReference type="Proteomes" id="UP000694050"/>
    </source>
</evidence>